<dbReference type="EMBL" id="AJWJ01000499">
    <property type="protein sequence ID" value="KAF2070381.1"/>
    <property type="molecule type" value="Genomic_DNA"/>
</dbReference>
<organism evidence="1 2">
    <name type="scientific">Polysphondylium violaceum</name>
    <dbReference type="NCBI Taxonomy" id="133409"/>
    <lineage>
        <taxon>Eukaryota</taxon>
        <taxon>Amoebozoa</taxon>
        <taxon>Evosea</taxon>
        <taxon>Eumycetozoa</taxon>
        <taxon>Dictyostelia</taxon>
        <taxon>Dictyosteliales</taxon>
        <taxon>Dictyosteliaceae</taxon>
        <taxon>Polysphondylium</taxon>
    </lineage>
</organism>
<name>A0A8J4UQ92_9MYCE</name>
<gene>
    <name evidence="1" type="ORF">CYY_008294</name>
</gene>
<protein>
    <submittedName>
        <fullName evidence="1">Uncharacterized protein</fullName>
    </submittedName>
</protein>
<comment type="caution">
    <text evidence="1">The sequence shown here is derived from an EMBL/GenBank/DDBJ whole genome shotgun (WGS) entry which is preliminary data.</text>
</comment>
<dbReference type="Proteomes" id="UP000695562">
    <property type="component" value="Unassembled WGS sequence"/>
</dbReference>
<reference evidence="1" key="1">
    <citation type="submission" date="2020-01" db="EMBL/GenBank/DDBJ databases">
        <title>Development of genomics and gene disruption for Polysphondylium violaceum indicates a role for the polyketide synthase stlB in stalk morphogenesis.</title>
        <authorList>
            <person name="Narita B."/>
            <person name="Kawabe Y."/>
            <person name="Kin K."/>
            <person name="Saito T."/>
            <person name="Gibbs R."/>
            <person name="Kuspa A."/>
            <person name="Muzny D."/>
            <person name="Queller D."/>
            <person name="Richards S."/>
            <person name="Strassman J."/>
            <person name="Sucgang R."/>
            <person name="Worley K."/>
            <person name="Schaap P."/>
        </authorList>
    </citation>
    <scope>NUCLEOTIDE SEQUENCE</scope>
    <source>
        <strain evidence="1">QSvi11</strain>
    </source>
</reference>
<keyword evidence="2" id="KW-1185">Reference proteome</keyword>
<dbReference type="OrthoDB" id="14110at2759"/>
<sequence length="104" mass="12046">MTFVKGVFYDPQLAKESVLQTKKTLTNIEEIVKKDAPSEEELLNAYKLYENLPLTYQINWSVAGEDANENQKVADFCRDKLNEFNHVHGFTRSKIPRAFNADNY</sequence>
<proteinExistence type="predicted"/>
<evidence type="ECO:0000313" key="1">
    <source>
        <dbReference type="EMBL" id="KAF2070381.1"/>
    </source>
</evidence>
<accession>A0A8J4UQ92</accession>
<evidence type="ECO:0000313" key="2">
    <source>
        <dbReference type="Proteomes" id="UP000695562"/>
    </source>
</evidence>
<dbReference type="AlphaFoldDB" id="A0A8J4UQ92"/>